<accession>A0A5N6YML4</accession>
<proteinExistence type="predicted"/>
<feature type="transmembrane region" description="Helical" evidence="1">
    <location>
        <begin position="20"/>
        <end position="40"/>
    </location>
</feature>
<dbReference type="Proteomes" id="UP000325558">
    <property type="component" value="Unassembled WGS sequence"/>
</dbReference>
<evidence type="ECO:0000256" key="1">
    <source>
        <dbReference type="SAM" id="Phobius"/>
    </source>
</evidence>
<keyword evidence="1" id="KW-0472">Membrane</keyword>
<name>A0A5N6YML4_9EURO</name>
<dbReference type="AlphaFoldDB" id="A0A5N6YML4"/>
<reference evidence="2" key="1">
    <citation type="submission" date="2019-04" db="EMBL/GenBank/DDBJ databases">
        <title>Friends and foes A comparative genomics study of 23 Aspergillus species from section Flavi.</title>
        <authorList>
            <consortium name="DOE Joint Genome Institute"/>
            <person name="Kjaerbolling I."/>
            <person name="Vesth T."/>
            <person name="Frisvad J.C."/>
            <person name="Nybo J.L."/>
            <person name="Theobald S."/>
            <person name="Kildgaard S."/>
            <person name="Isbrandt T."/>
            <person name="Kuo A."/>
            <person name="Sato A."/>
            <person name="Lyhne E.K."/>
            <person name="Kogle M.E."/>
            <person name="Wiebenga A."/>
            <person name="Kun R.S."/>
            <person name="Lubbers R.J."/>
            <person name="Makela M.R."/>
            <person name="Barry K."/>
            <person name="Chovatia M."/>
            <person name="Clum A."/>
            <person name="Daum C."/>
            <person name="Haridas S."/>
            <person name="He G."/>
            <person name="LaButti K."/>
            <person name="Lipzen A."/>
            <person name="Mondo S."/>
            <person name="Riley R."/>
            <person name="Salamov A."/>
            <person name="Simmons B.A."/>
            <person name="Magnuson J.K."/>
            <person name="Henrissat B."/>
            <person name="Mortensen U.H."/>
            <person name="Larsen T.O."/>
            <person name="Devries R.P."/>
            <person name="Grigoriev I.V."/>
            <person name="Machida M."/>
            <person name="Baker S.E."/>
            <person name="Andersen M.R."/>
        </authorList>
    </citation>
    <scope>NUCLEOTIDE SEQUENCE</scope>
    <source>
        <strain evidence="2">CBS 117612</strain>
    </source>
</reference>
<evidence type="ECO:0000313" key="2">
    <source>
        <dbReference type="EMBL" id="KAE8346744.1"/>
    </source>
</evidence>
<evidence type="ECO:0008006" key="3">
    <source>
        <dbReference type="Google" id="ProtNLM"/>
    </source>
</evidence>
<keyword evidence="1" id="KW-1133">Transmembrane helix</keyword>
<dbReference type="EMBL" id="ML737115">
    <property type="protein sequence ID" value="KAE8346744.1"/>
    <property type="molecule type" value="Genomic_DNA"/>
</dbReference>
<sequence length="461" mass="52282">MDLYTQTNFLFTYKYSRLCWGWLILYYTVNCIIELQFAFFQLRPFTYYFFTLITYQESKMLSRSSRFATSCTRQHLYRQTRTPLHNARARYSTSTESGSAGTSPAVVGGIAGGAVTFLAGYVWYQFSGAKTIVQTANQTETYFKEAKKKVAEKTPEPDEAFGWLRDTAKNYASFIPGAKGYVDTAFDDLERIRQNQGKEFDEIIRDAYNDLREVSKKGKLDLDTAVKVRDVLQKHFKRLYELAGDSAEDILDNHPELKEKLGGSFDRLKEMGSAYGPQAQEEVDKTWKQVKDIVSAGISTDTVEKIQKVAKEKEEKLRKLGDEAWKRGLDEAQPYLEKSPKIKEFVEKNTDALKKGNYSKIWDMIKESSSSGNTEDLEKYVKDLAGKAKESGFGNLDKLSNMVPGGSQILSQLQSLQNAAEKKGPEAEKLLKETINDLQGVLSEKVKKAEQLAEETKSETK</sequence>
<gene>
    <name evidence="2" type="ORF">BDV24DRAFT_123402</name>
</gene>
<dbReference type="OrthoDB" id="3883941at2759"/>
<keyword evidence="1" id="KW-0812">Transmembrane</keyword>
<organism evidence="2">
    <name type="scientific">Aspergillus arachidicola</name>
    <dbReference type="NCBI Taxonomy" id="656916"/>
    <lineage>
        <taxon>Eukaryota</taxon>
        <taxon>Fungi</taxon>
        <taxon>Dikarya</taxon>
        <taxon>Ascomycota</taxon>
        <taxon>Pezizomycotina</taxon>
        <taxon>Eurotiomycetes</taxon>
        <taxon>Eurotiomycetidae</taxon>
        <taxon>Eurotiales</taxon>
        <taxon>Aspergillaceae</taxon>
        <taxon>Aspergillus</taxon>
        <taxon>Aspergillus subgen. Circumdati</taxon>
    </lineage>
</organism>
<dbReference type="SUPFAM" id="SSF58113">
    <property type="entry name" value="Apolipoprotein A-I"/>
    <property type="match status" value="1"/>
</dbReference>
<protein>
    <recommendedName>
        <fullName evidence="3">Apolipoprotein/apolipophorin</fullName>
    </recommendedName>
</protein>